<feature type="compositionally biased region" description="Pro residues" evidence="1">
    <location>
        <begin position="124"/>
        <end position="136"/>
    </location>
</feature>
<feature type="region of interest" description="Disordered" evidence="1">
    <location>
        <begin position="68"/>
        <end position="96"/>
    </location>
</feature>
<keyword evidence="4" id="KW-1185">Reference proteome</keyword>
<dbReference type="Proteomes" id="UP001174136">
    <property type="component" value="Unassembled WGS sequence"/>
</dbReference>
<comment type="caution">
    <text evidence="3">The sequence shown here is derived from an EMBL/GenBank/DDBJ whole genome shotgun (WGS) entry which is preliminary data.</text>
</comment>
<sequence length="209" mass="22512">MVVGVVSGLVVFAICLLAGFWWRRRKKDARLKNYSISPGPVDCQHVQGKRRTAGSEVMSYPLERHDTAPAPPLNNYAEPAAGSPALGSTFRPGPAQDHAALSSFVQEPEYATPFGEQLPDGRDPPPGAWTGLPPPAAASGLRGFPPRPLPLRLSLPQGAVRRLLHPVAPQRGAACRPAGRRCWPAGRTPSSSLRTRRTNTRMRSCSDPT</sequence>
<name>A0AA47MTA8_MERPO</name>
<evidence type="ECO:0000313" key="3">
    <source>
        <dbReference type="EMBL" id="KAK0145780.1"/>
    </source>
</evidence>
<gene>
    <name evidence="3" type="ORF">N1851_015297</name>
</gene>
<dbReference type="AlphaFoldDB" id="A0AA47MTA8"/>
<keyword evidence="2" id="KW-0812">Transmembrane</keyword>
<evidence type="ECO:0000256" key="2">
    <source>
        <dbReference type="SAM" id="Phobius"/>
    </source>
</evidence>
<feature type="region of interest" description="Disordered" evidence="1">
    <location>
        <begin position="185"/>
        <end position="209"/>
    </location>
</feature>
<dbReference type="EMBL" id="JAOPHQ010002813">
    <property type="protein sequence ID" value="KAK0145780.1"/>
    <property type="molecule type" value="Genomic_DNA"/>
</dbReference>
<accession>A0AA47MTA8</accession>
<keyword evidence="2" id="KW-1133">Transmembrane helix</keyword>
<evidence type="ECO:0000256" key="1">
    <source>
        <dbReference type="SAM" id="MobiDB-lite"/>
    </source>
</evidence>
<feature type="transmembrane region" description="Helical" evidence="2">
    <location>
        <begin position="6"/>
        <end position="22"/>
    </location>
</feature>
<keyword evidence="2" id="KW-0472">Membrane</keyword>
<reference evidence="3" key="1">
    <citation type="journal article" date="2023" name="Front. Mar. Sci.">
        <title>A new Merluccius polli reference genome to investigate the effects of global change in West African waters.</title>
        <authorList>
            <person name="Mateo J.L."/>
            <person name="Blanco-Fernandez C."/>
            <person name="Garcia-Vazquez E."/>
            <person name="Machado-Schiaffino G."/>
        </authorList>
    </citation>
    <scope>NUCLEOTIDE SEQUENCE</scope>
    <source>
        <strain evidence="3">C29</strain>
        <tissue evidence="3">Fin</tissue>
    </source>
</reference>
<proteinExistence type="predicted"/>
<protein>
    <submittedName>
        <fullName evidence="3">Uncharacterized protein</fullName>
    </submittedName>
</protein>
<evidence type="ECO:0000313" key="4">
    <source>
        <dbReference type="Proteomes" id="UP001174136"/>
    </source>
</evidence>
<feature type="region of interest" description="Disordered" evidence="1">
    <location>
        <begin position="112"/>
        <end position="139"/>
    </location>
</feature>
<organism evidence="3 4">
    <name type="scientific">Merluccius polli</name>
    <name type="common">Benguela hake</name>
    <name type="synonym">Merluccius cadenati</name>
    <dbReference type="NCBI Taxonomy" id="89951"/>
    <lineage>
        <taxon>Eukaryota</taxon>
        <taxon>Metazoa</taxon>
        <taxon>Chordata</taxon>
        <taxon>Craniata</taxon>
        <taxon>Vertebrata</taxon>
        <taxon>Euteleostomi</taxon>
        <taxon>Actinopterygii</taxon>
        <taxon>Neopterygii</taxon>
        <taxon>Teleostei</taxon>
        <taxon>Neoteleostei</taxon>
        <taxon>Acanthomorphata</taxon>
        <taxon>Zeiogadaria</taxon>
        <taxon>Gadariae</taxon>
        <taxon>Gadiformes</taxon>
        <taxon>Gadoidei</taxon>
        <taxon>Merlucciidae</taxon>
        <taxon>Merluccius</taxon>
    </lineage>
</organism>